<keyword evidence="1" id="KW-0175">Coiled coil</keyword>
<dbReference type="EMBL" id="CP002219">
    <property type="protein sequence ID" value="ADQ06635.1"/>
    <property type="molecule type" value="Genomic_DNA"/>
</dbReference>
<feature type="transmembrane region" description="Helical" evidence="2">
    <location>
        <begin position="10"/>
        <end position="27"/>
    </location>
</feature>
<evidence type="ECO:0000313" key="3">
    <source>
        <dbReference type="EMBL" id="ADQ06635.1"/>
    </source>
</evidence>
<keyword evidence="2" id="KW-1133">Transmembrane helix</keyword>
<keyword evidence="2" id="KW-0472">Membrane</keyword>
<reference evidence="3 4" key="2">
    <citation type="journal article" date="2011" name="J. Bacteriol.">
        <title>Complete genome sequences for the anaerobic, extremely thermophilic plant biomass-degrading bacteria Caldicellulosiruptor hydrothermalis, Caldicellulosiruptor kristjanssonii, Caldicellulosiruptor kronotskyensis, Caldicellulosiruptor owensenis, and Caldicellulosiruptor lactoaceticus.</title>
        <authorList>
            <person name="Blumer-Schuette S.E."/>
            <person name="Ozdemir I."/>
            <person name="Mistry D."/>
            <person name="Lucas S."/>
            <person name="Lapidus A."/>
            <person name="Cheng J.F."/>
            <person name="Goodwin L.A."/>
            <person name="Pitluck S."/>
            <person name="Land M.L."/>
            <person name="Hauser L.J."/>
            <person name="Woyke T."/>
            <person name="Mikhailova N."/>
            <person name="Pati A."/>
            <person name="Kyrpides N.C."/>
            <person name="Ivanova N."/>
            <person name="Detter J.C."/>
            <person name="Walston-Davenport K."/>
            <person name="Han S."/>
            <person name="Adams M.W."/>
            <person name="Kelly R.M."/>
        </authorList>
    </citation>
    <scope>NUCLEOTIDE SEQUENCE [LARGE SCALE GENOMIC DNA]</scope>
    <source>
        <strain evidence="4">DSM 18901 / VKM B-2411 / 108</strain>
    </source>
</reference>
<dbReference type="AlphaFoldDB" id="E4Q7C2"/>
<evidence type="ECO:0000313" key="4">
    <source>
        <dbReference type="Proteomes" id="UP000006890"/>
    </source>
</evidence>
<accession>E4Q7C2</accession>
<dbReference type="OrthoDB" id="1715744at2"/>
<proteinExistence type="predicted"/>
<keyword evidence="4" id="KW-1185">Reference proteome</keyword>
<dbReference type="KEGG" id="chd:Calhy_0906"/>
<protein>
    <submittedName>
        <fullName evidence="3">Uncharacterized protein</fullName>
    </submittedName>
</protein>
<name>E4Q7C2_CALH1</name>
<sequence length="203" mass="24569">MGLKDRDKKLLLILVMIILAFTYYNFYVRKYSQEIYTLKIRKQQLEDELNILSSQLIVYKKEENTKLNLSSEELNKRLPPNQDQMFTLLDLQRLAQQFNVEISDYSISQKQKLNNSFGNEFDDIFYFSSHQTWRMKYEDFKKLFEMQKFFYPLYSIDSFTLINSEDKIVADFEIKFYGYEDRFAKKRELSFPNIVTGKNNIFK</sequence>
<reference key="1">
    <citation type="submission" date="2010-09" db="EMBL/GenBank/DDBJ databases">
        <title>Complete sequence of Caldicellulosiruptor hydrothermalis 108.</title>
        <authorList>
            <consortium name="US DOE Joint Genome Institute"/>
            <person name="Lucas S."/>
            <person name="Copeland A."/>
            <person name="Lapidus A."/>
            <person name="Cheng J.-F."/>
            <person name="Bruce D."/>
            <person name="Goodwin L."/>
            <person name="Pitluck S."/>
            <person name="Davenport K."/>
            <person name="Detter J.C."/>
            <person name="Han C."/>
            <person name="Tapia R."/>
            <person name="Land M."/>
            <person name="Hauser L."/>
            <person name="Chang Y.-J."/>
            <person name="Jeffries C."/>
            <person name="Kyrpides N."/>
            <person name="Ivanova N."/>
            <person name="Mikhailova N."/>
            <person name="Blumer-Schuette S.E."/>
            <person name="Kelly R.M."/>
            <person name="Woyke T."/>
        </authorList>
    </citation>
    <scope>NUCLEOTIDE SEQUENCE</scope>
    <source>
        <strain>108</strain>
    </source>
</reference>
<organism evidence="3 4">
    <name type="scientific">Caldicellulosiruptor hydrothermalis (strain DSM 18901 / VKM B-2411 / 108)</name>
    <dbReference type="NCBI Taxonomy" id="632292"/>
    <lineage>
        <taxon>Bacteria</taxon>
        <taxon>Bacillati</taxon>
        <taxon>Bacillota</taxon>
        <taxon>Bacillota incertae sedis</taxon>
        <taxon>Caldicellulosiruptorales</taxon>
        <taxon>Caldicellulosiruptoraceae</taxon>
        <taxon>Caldicellulosiruptor</taxon>
    </lineage>
</organism>
<evidence type="ECO:0000256" key="2">
    <source>
        <dbReference type="SAM" id="Phobius"/>
    </source>
</evidence>
<dbReference type="RefSeq" id="WP_013402830.1">
    <property type="nucleotide sequence ID" value="NC_014652.1"/>
</dbReference>
<keyword evidence="2" id="KW-0812">Transmembrane</keyword>
<evidence type="ECO:0000256" key="1">
    <source>
        <dbReference type="SAM" id="Coils"/>
    </source>
</evidence>
<dbReference type="Proteomes" id="UP000006890">
    <property type="component" value="Chromosome"/>
</dbReference>
<dbReference type="HOGENOM" id="CLU_1286823_0_0_9"/>
<feature type="coiled-coil region" evidence="1">
    <location>
        <begin position="28"/>
        <end position="62"/>
    </location>
</feature>
<dbReference type="STRING" id="632292.Calhy_0906"/>
<gene>
    <name evidence="3" type="ordered locus">Calhy_0906</name>
</gene>